<dbReference type="AlphaFoldDB" id="A0A852RDI4"/>
<dbReference type="EMBL" id="JACCBD010000001">
    <property type="protein sequence ID" value="NYD27446.1"/>
    <property type="molecule type" value="Genomic_DNA"/>
</dbReference>
<dbReference type="PANTHER" id="PTHR30411:SF1">
    <property type="entry name" value="CYTOPLASMIC PROTEIN"/>
    <property type="match status" value="1"/>
</dbReference>
<sequence>MTDAAPAPDANALSDTTRAASDAAARGLAVDFVVRDGTGRPTNADFGGAQIVKSVVVQRGDSFVFVLTPLDGQFNWAKLRAHLGVNRLSLPDADAAFAATGYKRGTITPLGSSTAWPVIIDESLSGQTVVVGAGSPGVGALVHADELARAYGADVVQLTSAATE</sequence>
<feature type="domain" description="YbaK/aminoacyl-tRNA synthetase-associated" evidence="1">
    <location>
        <begin position="48"/>
        <end position="148"/>
    </location>
</feature>
<organism evidence="2 3">
    <name type="scientific">Leucobacter aridicollis</name>
    <dbReference type="NCBI Taxonomy" id="283878"/>
    <lineage>
        <taxon>Bacteria</taxon>
        <taxon>Bacillati</taxon>
        <taxon>Actinomycetota</taxon>
        <taxon>Actinomycetes</taxon>
        <taxon>Micrococcales</taxon>
        <taxon>Microbacteriaceae</taxon>
        <taxon>Leucobacter</taxon>
    </lineage>
</organism>
<dbReference type="Pfam" id="PF04073">
    <property type="entry name" value="tRNA_edit"/>
    <property type="match status" value="1"/>
</dbReference>
<dbReference type="GO" id="GO:0002161">
    <property type="term" value="F:aminoacyl-tRNA deacylase activity"/>
    <property type="evidence" value="ECO:0007669"/>
    <property type="project" value="InterPro"/>
</dbReference>
<accession>A0A852RDI4</accession>
<evidence type="ECO:0000313" key="3">
    <source>
        <dbReference type="Proteomes" id="UP000586095"/>
    </source>
</evidence>
<reference evidence="2 3" key="1">
    <citation type="submission" date="2020-07" db="EMBL/GenBank/DDBJ databases">
        <title>Sequencing the genomes of 1000 actinobacteria strains.</title>
        <authorList>
            <person name="Klenk H.-P."/>
        </authorList>
    </citation>
    <scope>NUCLEOTIDE SEQUENCE [LARGE SCALE GENOMIC DNA]</scope>
    <source>
        <strain evidence="2 3">DSM 17380</strain>
    </source>
</reference>
<dbReference type="SUPFAM" id="SSF55826">
    <property type="entry name" value="YbaK/ProRS associated domain"/>
    <property type="match status" value="1"/>
</dbReference>
<gene>
    <name evidence="2" type="ORF">BJ960_002249</name>
</gene>
<dbReference type="CDD" id="cd04332">
    <property type="entry name" value="YbaK_like"/>
    <property type="match status" value="1"/>
</dbReference>
<dbReference type="RefSeq" id="WP_185987353.1">
    <property type="nucleotide sequence ID" value="NZ_BAAALZ010000001.1"/>
</dbReference>
<evidence type="ECO:0000313" key="2">
    <source>
        <dbReference type="EMBL" id="NYD27446.1"/>
    </source>
</evidence>
<dbReference type="Proteomes" id="UP000586095">
    <property type="component" value="Unassembled WGS sequence"/>
</dbReference>
<dbReference type="Gene3D" id="3.90.960.10">
    <property type="entry name" value="YbaK/aminoacyl-tRNA synthetase-associated domain"/>
    <property type="match status" value="1"/>
</dbReference>
<dbReference type="InterPro" id="IPR036754">
    <property type="entry name" value="YbaK/aa-tRNA-synt-asso_dom_sf"/>
</dbReference>
<keyword evidence="3" id="KW-1185">Reference proteome</keyword>
<protein>
    <submittedName>
        <fullName evidence="2">Prolyl-tRNA editing enzyme YbaK/EbsC (Cys-tRNA(Pro) deacylase)</fullName>
    </submittedName>
</protein>
<name>A0A852RDI4_9MICO</name>
<proteinExistence type="predicted"/>
<dbReference type="InterPro" id="IPR007214">
    <property type="entry name" value="YbaK/aa-tRNA-synth-assoc-dom"/>
</dbReference>
<evidence type="ECO:0000259" key="1">
    <source>
        <dbReference type="Pfam" id="PF04073"/>
    </source>
</evidence>
<comment type="caution">
    <text evidence="2">The sequence shown here is derived from an EMBL/GenBank/DDBJ whole genome shotgun (WGS) entry which is preliminary data.</text>
</comment>
<dbReference type="PANTHER" id="PTHR30411">
    <property type="entry name" value="CYTOPLASMIC PROTEIN"/>
    <property type="match status" value="1"/>
</dbReference>